<evidence type="ECO:0000313" key="2">
    <source>
        <dbReference type="Proteomes" id="UP000189677"/>
    </source>
</evidence>
<evidence type="ECO:0000313" key="1">
    <source>
        <dbReference type="EMBL" id="AQU67029.1"/>
    </source>
</evidence>
<dbReference type="KEGG" id="snw:BBN63_13060"/>
<keyword evidence="2" id="KW-1185">Reference proteome</keyword>
<proteinExistence type="predicted"/>
<accession>A0A1U9QSH7</accession>
<dbReference type="EMBL" id="CP018047">
    <property type="protein sequence ID" value="AQU67029.1"/>
    <property type="molecule type" value="Genomic_DNA"/>
</dbReference>
<protein>
    <submittedName>
        <fullName evidence="1">Uncharacterized protein</fullName>
    </submittedName>
</protein>
<organism evidence="1 2">
    <name type="scientific">Streptomyces niveus</name>
    <name type="common">Streptomyces spheroides</name>
    <dbReference type="NCBI Taxonomy" id="193462"/>
    <lineage>
        <taxon>Bacteria</taxon>
        <taxon>Bacillati</taxon>
        <taxon>Actinomycetota</taxon>
        <taxon>Actinomycetes</taxon>
        <taxon>Kitasatosporales</taxon>
        <taxon>Streptomycetaceae</taxon>
        <taxon>Streptomyces</taxon>
    </lineage>
</organism>
<sequence>MAVLRCTSVVPMYRTVSPEALRRMSRVPSASYTYPVVDAPSFSSASRPSGDQARVWVAAPSGRVLVLPAAS</sequence>
<reference evidence="1 2" key="1">
    <citation type="submission" date="2016-11" db="EMBL/GenBank/DDBJ databases">
        <title>Complete genome sequence of Streptomyces niveus SCSIO 3406.</title>
        <authorList>
            <person name="Zhu Q."/>
            <person name="Cheng W."/>
            <person name="Song Y."/>
            <person name="Li Q."/>
            <person name="Ju J."/>
        </authorList>
    </citation>
    <scope>NUCLEOTIDE SEQUENCE [LARGE SCALE GENOMIC DNA]</scope>
    <source>
        <strain evidence="1 2">SCSIO 3406</strain>
    </source>
</reference>
<name>A0A1U9QSH7_STRNV</name>
<gene>
    <name evidence="1" type="ORF">BBN63_13060</name>
</gene>
<dbReference type="AlphaFoldDB" id="A0A1U9QSH7"/>
<dbReference type="Proteomes" id="UP000189677">
    <property type="component" value="Chromosome"/>
</dbReference>